<dbReference type="PANTHER" id="PTHR47163">
    <property type="entry name" value="DDE_TNP_IS1595 DOMAIN-CONTAINING PROTEIN"/>
    <property type="match status" value="1"/>
</dbReference>
<dbReference type="KEGG" id="crq:GCK72_017389"/>
<dbReference type="NCBIfam" id="NF033547">
    <property type="entry name" value="transpos_IS1595"/>
    <property type="match status" value="1"/>
</dbReference>
<organism evidence="2 3">
    <name type="scientific">Caenorhabditis remanei</name>
    <name type="common">Caenorhabditis vulgaris</name>
    <dbReference type="NCBI Taxonomy" id="31234"/>
    <lineage>
        <taxon>Eukaryota</taxon>
        <taxon>Metazoa</taxon>
        <taxon>Ecdysozoa</taxon>
        <taxon>Nematoda</taxon>
        <taxon>Chromadorea</taxon>
        <taxon>Rhabditida</taxon>
        <taxon>Rhabditina</taxon>
        <taxon>Rhabditomorpha</taxon>
        <taxon>Rhabditoidea</taxon>
        <taxon>Rhabditidae</taxon>
        <taxon>Peloderinae</taxon>
        <taxon>Caenorhabditis</taxon>
    </lineage>
</organism>
<dbReference type="InterPro" id="IPR024445">
    <property type="entry name" value="Tnp_ISXO2-like"/>
</dbReference>
<dbReference type="AlphaFoldDB" id="A0A6A5G6Z6"/>
<gene>
    <name evidence="2" type="ORF">GCK72_017389</name>
</gene>
<dbReference type="Proteomes" id="UP000483820">
    <property type="component" value="Chromosome V"/>
</dbReference>
<proteinExistence type="predicted"/>
<dbReference type="SMART" id="SM01126">
    <property type="entry name" value="DDE_Tnp_IS1595"/>
    <property type="match status" value="1"/>
</dbReference>
<dbReference type="RefSeq" id="XP_053580976.1">
    <property type="nucleotide sequence ID" value="XM_053732063.1"/>
</dbReference>
<dbReference type="PANTHER" id="PTHR47163:SF2">
    <property type="entry name" value="SI:DKEY-17M8.2"/>
    <property type="match status" value="1"/>
</dbReference>
<dbReference type="InterPro" id="IPR053164">
    <property type="entry name" value="IS1016-like_transposase"/>
</dbReference>
<feature type="domain" description="ISXO2-like transposase" evidence="1">
    <location>
        <begin position="134"/>
        <end position="278"/>
    </location>
</feature>
<dbReference type="Pfam" id="PF12762">
    <property type="entry name" value="DDE_Tnp_IS1595"/>
    <property type="match status" value="1"/>
</dbReference>
<evidence type="ECO:0000313" key="2">
    <source>
        <dbReference type="EMBL" id="KAF1750838.1"/>
    </source>
</evidence>
<comment type="caution">
    <text evidence="2">The sequence shown here is derived from an EMBL/GenBank/DDBJ whole genome shotgun (WGS) entry which is preliminary data.</text>
</comment>
<dbReference type="EMBL" id="WUAV01000005">
    <property type="protein sequence ID" value="KAF1750838.1"/>
    <property type="molecule type" value="Genomic_DNA"/>
</dbReference>
<evidence type="ECO:0000259" key="1">
    <source>
        <dbReference type="SMART" id="SM01126"/>
    </source>
</evidence>
<evidence type="ECO:0000313" key="3">
    <source>
        <dbReference type="Proteomes" id="UP000483820"/>
    </source>
</evidence>
<accession>A0A6A5G6Z6</accession>
<reference evidence="2 3" key="1">
    <citation type="submission" date="2019-12" db="EMBL/GenBank/DDBJ databases">
        <title>Chromosome-level assembly of the Caenorhabditis remanei genome.</title>
        <authorList>
            <person name="Teterina A.A."/>
            <person name="Willis J.H."/>
            <person name="Phillips P.C."/>
        </authorList>
    </citation>
    <scope>NUCLEOTIDE SEQUENCE [LARGE SCALE GENOMIC DNA]</scope>
    <source>
        <strain evidence="2 3">PX506</strain>
        <tissue evidence="2">Whole organism</tissue>
    </source>
</reference>
<protein>
    <recommendedName>
        <fullName evidence="1">ISXO2-like transposase domain-containing protein</fullName>
    </recommendedName>
</protein>
<name>A0A6A5G6Z6_CAERE</name>
<sequence length="286" mass="32437">MTSILDMKSVTDVITQCPDERSVIRMMMNEGLIRNSANCEKCGGPMTLRNRKDSMEWRCRIGKGDCSSKSIKTGSFFSSTRLSLTQALKIVVMWNGKYSSLQIAREVKTSPQTVCDWRNFLRELCSEIESTYPKIGGNGHIVEIDETNVHTRKYGRGKEKSDDWILGGVDRESGKVFVCQVPNRTALTLVPLLQANIDRDSIVYSDEWASYSQLKKYFTSHFTVKHKTQFVNLVGTRLVCTNGIEGLWSRLKKPFKQGNGTSEALIGSYLSEFVVRENERMDSSKR</sequence>
<dbReference type="CTD" id="78776549"/>
<dbReference type="GeneID" id="78776549"/>